<evidence type="ECO:0000313" key="2">
    <source>
        <dbReference type="EMBL" id="RHF69892.1"/>
    </source>
</evidence>
<evidence type="ECO:0000256" key="1">
    <source>
        <dbReference type="SAM" id="Phobius"/>
    </source>
</evidence>
<feature type="transmembrane region" description="Helical" evidence="1">
    <location>
        <begin position="156"/>
        <end position="176"/>
    </location>
</feature>
<dbReference type="Proteomes" id="UP000284676">
    <property type="component" value="Unassembled WGS sequence"/>
</dbReference>
<keyword evidence="1" id="KW-0812">Transmembrane</keyword>
<dbReference type="AlphaFoldDB" id="A0A414PMZ5"/>
<evidence type="ECO:0008006" key="4">
    <source>
        <dbReference type="Google" id="ProtNLM"/>
    </source>
</evidence>
<sequence>MKKKLIILGFLLINLLSFGKINDNLNIFDENQKNVIENKIKEISENRNISIYVNSFVEDDGFVAEQAEKLVMLNLIKLDEKKFKVELKLTKDIELEDVQSEIDNLLNINEQYLKEKKSDKYVVEILNGLDEILAGIKIEEPIIVEEEVVEEKENKFFIIMGGIFFIIFAMIIRILMVKYKKSFKEEMEIVSRRK</sequence>
<keyword evidence="1" id="KW-1133">Transmembrane helix</keyword>
<proteinExistence type="predicted"/>
<comment type="caution">
    <text evidence="2">The sequence shown here is derived from an EMBL/GenBank/DDBJ whole genome shotgun (WGS) entry which is preliminary data.</text>
</comment>
<organism evidence="2 3">
    <name type="scientific">Fusobacterium mortiferum</name>
    <dbReference type="NCBI Taxonomy" id="850"/>
    <lineage>
        <taxon>Bacteria</taxon>
        <taxon>Fusobacteriati</taxon>
        <taxon>Fusobacteriota</taxon>
        <taxon>Fusobacteriia</taxon>
        <taxon>Fusobacteriales</taxon>
        <taxon>Fusobacteriaceae</taxon>
        <taxon>Fusobacterium</taxon>
    </lineage>
</organism>
<gene>
    <name evidence="2" type="ORF">DW663_11975</name>
</gene>
<evidence type="ECO:0000313" key="3">
    <source>
        <dbReference type="Proteomes" id="UP000284676"/>
    </source>
</evidence>
<dbReference type="RefSeq" id="WP_117709474.1">
    <property type="nucleotide sequence ID" value="NZ_CAEUHP010000001.1"/>
</dbReference>
<dbReference type="EMBL" id="QRHL01000036">
    <property type="protein sequence ID" value="RHF69892.1"/>
    <property type="molecule type" value="Genomic_DNA"/>
</dbReference>
<keyword evidence="1" id="KW-0472">Membrane</keyword>
<protein>
    <recommendedName>
        <fullName evidence="4">TPM domain-containing protein</fullName>
    </recommendedName>
</protein>
<reference evidence="2 3" key="1">
    <citation type="submission" date="2018-08" db="EMBL/GenBank/DDBJ databases">
        <title>A genome reference for cultivated species of the human gut microbiota.</title>
        <authorList>
            <person name="Zou Y."/>
            <person name="Xue W."/>
            <person name="Luo G."/>
        </authorList>
    </citation>
    <scope>NUCLEOTIDE SEQUENCE [LARGE SCALE GENOMIC DNA]</scope>
    <source>
        <strain evidence="2 3">AM25-1</strain>
    </source>
</reference>
<name>A0A414PMZ5_FUSMR</name>
<accession>A0A414PMZ5</accession>